<dbReference type="RefSeq" id="WP_095447004.1">
    <property type="nucleotide sequence ID" value="NZ_CP022604.1"/>
</dbReference>
<dbReference type="Proteomes" id="UP000215256">
    <property type="component" value="Chromosome 1"/>
</dbReference>
<dbReference type="KEGG" id="och:CES85_1629"/>
<proteinExistence type="predicted"/>
<dbReference type="EMBL" id="CP022604">
    <property type="protein sequence ID" value="ASV86418.1"/>
    <property type="molecule type" value="Genomic_DNA"/>
</dbReference>
<organism evidence="1 2">
    <name type="scientific">Ochrobactrum quorumnocens</name>
    <dbReference type="NCBI Taxonomy" id="271865"/>
    <lineage>
        <taxon>Bacteria</taxon>
        <taxon>Pseudomonadati</taxon>
        <taxon>Pseudomonadota</taxon>
        <taxon>Alphaproteobacteria</taxon>
        <taxon>Hyphomicrobiales</taxon>
        <taxon>Brucellaceae</taxon>
        <taxon>Brucella/Ochrobactrum group</taxon>
        <taxon>Ochrobactrum</taxon>
    </lineage>
</organism>
<dbReference type="AlphaFoldDB" id="A0A248UIC7"/>
<sequence length="93" mass="9568">MLGPKQPGDYPDRDIDCQEAVAQGIADLIEQATLSGSSEQEAAAAIADTGVPGIRDLIDDAVAAGWSAEETASAIKIVSAGMYRGFTGTEPDE</sequence>
<name>A0A248UIC7_9HYPH</name>
<protein>
    <submittedName>
        <fullName evidence="1">Uncharacterized protein</fullName>
    </submittedName>
</protein>
<evidence type="ECO:0000313" key="1">
    <source>
        <dbReference type="EMBL" id="ASV86418.1"/>
    </source>
</evidence>
<reference evidence="1 2" key="1">
    <citation type="submission" date="2017-07" db="EMBL/GenBank/DDBJ databases">
        <title>Phylogenetic study on the rhizospheric bacterium Ochrobactrum sp. A44.</title>
        <authorList>
            <person name="Krzyzanowska D.M."/>
            <person name="Ossowicki A."/>
            <person name="Rajewska M."/>
            <person name="Maciag T."/>
            <person name="Kaczynski Z."/>
            <person name="Czerwicka M."/>
            <person name="Jafra S."/>
        </authorList>
    </citation>
    <scope>NUCLEOTIDE SEQUENCE [LARGE SCALE GENOMIC DNA]</scope>
    <source>
        <strain evidence="1 2">A44</strain>
    </source>
</reference>
<evidence type="ECO:0000313" key="2">
    <source>
        <dbReference type="Proteomes" id="UP000215256"/>
    </source>
</evidence>
<gene>
    <name evidence="1" type="ORF">CES85_1629</name>
</gene>
<accession>A0A248UIC7</accession>
<dbReference type="OrthoDB" id="7774794at2"/>